<dbReference type="AlphaFoldDB" id="A0AAV1JZR2"/>
<dbReference type="Gene3D" id="3.10.20.90">
    <property type="entry name" value="Phosphatidylinositol 3-kinase Catalytic Subunit, Chain A, domain 1"/>
    <property type="match status" value="1"/>
</dbReference>
<feature type="compositionally biased region" description="Basic residues" evidence="6">
    <location>
        <begin position="581"/>
        <end position="591"/>
    </location>
</feature>
<comment type="subcellular location">
    <subcellularLocation>
        <location evidence="1">Secreted</location>
        <location evidence="1">Extracellular exosome</location>
    </subcellularLocation>
</comment>
<dbReference type="PROSITE" id="PS50053">
    <property type="entry name" value="UBIQUITIN_2"/>
    <property type="match status" value="1"/>
</dbReference>
<evidence type="ECO:0000256" key="4">
    <source>
        <dbReference type="ARBA" id="ARBA00022853"/>
    </source>
</evidence>
<comment type="caution">
    <text evidence="8">The sequence shown here is derived from an EMBL/GenBank/DDBJ whole genome shotgun (WGS) entry which is preliminary data.</text>
</comment>
<feature type="region of interest" description="Disordered" evidence="6">
    <location>
        <begin position="581"/>
        <end position="610"/>
    </location>
</feature>
<protein>
    <recommendedName>
        <fullName evidence="5">BCL2-associated athanogene 6</fullName>
    </recommendedName>
</protein>
<dbReference type="InterPro" id="IPR021925">
    <property type="entry name" value="BAG6"/>
</dbReference>
<dbReference type="GO" id="GO:0006915">
    <property type="term" value="P:apoptotic process"/>
    <property type="evidence" value="ECO:0007669"/>
    <property type="project" value="UniProtKB-KW"/>
</dbReference>
<evidence type="ECO:0000256" key="1">
    <source>
        <dbReference type="ARBA" id="ARBA00004550"/>
    </source>
</evidence>
<keyword evidence="4" id="KW-0156">Chromatin regulator</keyword>
<feature type="domain" description="Ubiquitin-like" evidence="7">
    <location>
        <begin position="1"/>
        <end position="51"/>
    </location>
</feature>
<name>A0AAV1JZR2_9NEOP</name>
<gene>
    <name evidence="8" type="ORF">LNINA_LOCUS13863</name>
</gene>
<dbReference type="GO" id="GO:0005576">
    <property type="term" value="C:extracellular region"/>
    <property type="evidence" value="ECO:0007669"/>
    <property type="project" value="UniProtKB-SubCell"/>
</dbReference>
<dbReference type="SUPFAM" id="SSF54236">
    <property type="entry name" value="Ubiquitin-like"/>
    <property type="match status" value="1"/>
</dbReference>
<accession>A0AAV1JZR2</accession>
<dbReference type="Pfam" id="PF12057">
    <property type="entry name" value="BAG6"/>
    <property type="match status" value="1"/>
</dbReference>
<sequence length="732" mass="82289">MFRVFIDEQCYVKDLKECFREYVDLAPVNQRLTLQGRLLVDYEKLKYYNLEGKLVHMAACFGNPPVPNENIQEGNSNNIENMPSPTLTRLRDIRLITEKIRGDLEILSALAEEPSLLARSTTPLNLGEYQISKEVADVVLEVEDLFRVYFPYMRKYADLLRRSGDHDVMSNFAEQLVCQRFVYLAGNLLHNFSHACHVISDIHLLYTNKGGSRVMSEGMPRSIPHRSRISVACSITPEIVDGQQSTDTGTCSESTNLQVSSGDMSLLIQQMMSLRTCRTSSDTSSSTDTSKVYESQPGPSHDIYFDASTSPRNYKPGKTLPCESIYVREDKGQHSSGAGRLSNAALKITKHNLNSLYAHFSMNSSAPEAVVISVHILLHQKLTPTRAGILDSYKVAELQKNLSGSLPRLIGQDNLVNSDECIDALTDALMAHHGEFIGCRLQVLSAKPEVDVLSSIRLLVRSYLSDYIGGAAGSRPVDASLVRVYRAFCELIYYCSRGLIQTFREVYRAFFMYCAQELNEILLDLLFGVAMSNMTFGVNFISQIPKTNWRPPFIVEWAITIDSSHSSTEISKPLSRRLRKYRKNKGSRTRRPNAPVNVVSSEVSDSSSSGQRHDCGFEHFVESNLCFSSALRVRPLRASHFYPTCVERPLQRRTHNCDKTRPAAPRRSQRIAATRRSLLVAAQRRSPLVAARRRSLLVAAQRRSPLVAARRRSQRILNRSTTEDAAIGLDRS</sequence>
<keyword evidence="9" id="KW-1185">Reference proteome</keyword>
<feature type="compositionally biased region" description="Low complexity" evidence="6">
    <location>
        <begin position="596"/>
        <end position="609"/>
    </location>
</feature>
<keyword evidence="2" id="KW-0964">Secreted</keyword>
<reference evidence="8 9" key="1">
    <citation type="submission" date="2023-11" db="EMBL/GenBank/DDBJ databases">
        <authorList>
            <person name="Okamura Y."/>
        </authorList>
    </citation>
    <scope>NUCLEOTIDE SEQUENCE [LARGE SCALE GENOMIC DNA]</scope>
</reference>
<dbReference type="Pfam" id="PF00240">
    <property type="entry name" value="ubiquitin"/>
    <property type="match status" value="1"/>
</dbReference>
<feature type="region of interest" description="Disordered" evidence="6">
    <location>
        <begin position="278"/>
        <end position="310"/>
    </location>
</feature>
<keyword evidence="3" id="KW-0053">Apoptosis</keyword>
<dbReference type="InterPro" id="IPR029071">
    <property type="entry name" value="Ubiquitin-like_domsf"/>
</dbReference>
<dbReference type="GO" id="GO:0006325">
    <property type="term" value="P:chromatin organization"/>
    <property type="evidence" value="ECO:0007669"/>
    <property type="project" value="UniProtKB-KW"/>
</dbReference>
<organism evidence="8 9">
    <name type="scientific">Leptosia nina</name>
    <dbReference type="NCBI Taxonomy" id="320188"/>
    <lineage>
        <taxon>Eukaryota</taxon>
        <taxon>Metazoa</taxon>
        <taxon>Ecdysozoa</taxon>
        <taxon>Arthropoda</taxon>
        <taxon>Hexapoda</taxon>
        <taxon>Insecta</taxon>
        <taxon>Pterygota</taxon>
        <taxon>Neoptera</taxon>
        <taxon>Endopterygota</taxon>
        <taxon>Lepidoptera</taxon>
        <taxon>Glossata</taxon>
        <taxon>Ditrysia</taxon>
        <taxon>Papilionoidea</taxon>
        <taxon>Pieridae</taxon>
        <taxon>Pierinae</taxon>
        <taxon>Leptosia</taxon>
    </lineage>
</organism>
<evidence type="ECO:0000256" key="5">
    <source>
        <dbReference type="ARBA" id="ARBA00030033"/>
    </source>
</evidence>
<evidence type="ECO:0000259" key="7">
    <source>
        <dbReference type="PROSITE" id="PS50053"/>
    </source>
</evidence>
<dbReference type="EMBL" id="CAVLEF010000279">
    <property type="protein sequence ID" value="CAK1555022.1"/>
    <property type="molecule type" value="Genomic_DNA"/>
</dbReference>
<evidence type="ECO:0000256" key="3">
    <source>
        <dbReference type="ARBA" id="ARBA00022703"/>
    </source>
</evidence>
<evidence type="ECO:0000256" key="6">
    <source>
        <dbReference type="SAM" id="MobiDB-lite"/>
    </source>
</evidence>
<evidence type="ECO:0000256" key="2">
    <source>
        <dbReference type="ARBA" id="ARBA00022525"/>
    </source>
</evidence>
<dbReference type="InterPro" id="IPR000626">
    <property type="entry name" value="Ubiquitin-like_dom"/>
</dbReference>
<proteinExistence type="predicted"/>
<feature type="compositionally biased region" description="Low complexity" evidence="6">
    <location>
        <begin position="279"/>
        <end position="290"/>
    </location>
</feature>
<dbReference type="Proteomes" id="UP001497472">
    <property type="component" value="Unassembled WGS sequence"/>
</dbReference>
<evidence type="ECO:0000313" key="9">
    <source>
        <dbReference type="Proteomes" id="UP001497472"/>
    </source>
</evidence>
<evidence type="ECO:0000313" key="8">
    <source>
        <dbReference type="EMBL" id="CAK1555022.1"/>
    </source>
</evidence>